<name>A0AA38FW37_TAXCH</name>
<protein>
    <recommendedName>
        <fullName evidence="6">Protein kinase domain-containing protein</fullName>
    </recommendedName>
</protein>
<keyword evidence="1" id="KW-0723">Serine/threonine-protein kinase</keyword>
<accession>A0AA38FW37</accession>
<feature type="domain" description="Protein kinase" evidence="6">
    <location>
        <begin position="1"/>
        <end position="176"/>
    </location>
</feature>
<evidence type="ECO:0000256" key="2">
    <source>
        <dbReference type="ARBA" id="ARBA00022679"/>
    </source>
</evidence>
<evidence type="ECO:0000256" key="1">
    <source>
        <dbReference type="ARBA" id="ARBA00022527"/>
    </source>
</evidence>
<evidence type="ECO:0000256" key="3">
    <source>
        <dbReference type="ARBA" id="ARBA00022741"/>
    </source>
</evidence>
<sequence length="176" mass="19837">MLENGMAVANFNKLAMVISFDLGKWQEVKRRKNKKGQMGSIEDYFPSQGGKDLKPENIFIDCEGHIKLVDFGLAKEMDGESSMEYNSLCGTPQYMAPEIMFNKTCGKASDWWSVGMNLYVMLTGIPPKELQDLEGNIFEDENNMELSYFSCEARFLIKELLQEDPSERLGSGVSGC</sequence>
<dbReference type="SMART" id="SM00220">
    <property type="entry name" value="S_TKc"/>
    <property type="match status" value="1"/>
</dbReference>
<evidence type="ECO:0000256" key="5">
    <source>
        <dbReference type="ARBA" id="ARBA00022840"/>
    </source>
</evidence>
<evidence type="ECO:0000256" key="4">
    <source>
        <dbReference type="ARBA" id="ARBA00022777"/>
    </source>
</evidence>
<proteinExistence type="predicted"/>
<dbReference type="GO" id="GO:0004674">
    <property type="term" value="F:protein serine/threonine kinase activity"/>
    <property type="evidence" value="ECO:0007669"/>
    <property type="project" value="UniProtKB-KW"/>
</dbReference>
<dbReference type="InterPro" id="IPR011009">
    <property type="entry name" value="Kinase-like_dom_sf"/>
</dbReference>
<dbReference type="Pfam" id="PF00069">
    <property type="entry name" value="Pkinase"/>
    <property type="match status" value="1"/>
</dbReference>
<dbReference type="AlphaFoldDB" id="A0AA38FW37"/>
<keyword evidence="4" id="KW-0418">Kinase</keyword>
<keyword evidence="2" id="KW-0808">Transferase</keyword>
<dbReference type="SUPFAM" id="SSF56112">
    <property type="entry name" value="Protein kinase-like (PK-like)"/>
    <property type="match status" value="1"/>
</dbReference>
<organism evidence="7 8">
    <name type="scientific">Taxus chinensis</name>
    <name type="common">Chinese yew</name>
    <name type="synonym">Taxus wallichiana var. chinensis</name>
    <dbReference type="NCBI Taxonomy" id="29808"/>
    <lineage>
        <taxon>Eukaryota</taxon>
        <taxon>Viridiplantae</taxon>
        <taxon>Streptophyta</taxon>
        <taxon>Embryophyta</taxon>
        <taxon>Tracheophyta</taxon>
        <taxon>Spermatophyta</taxon>
        <taxon>Pinopsida</taxon>
        <taxon>Pinidae</taxon>
        <taxon>Conifers II</taxon>
        <taxon>Cupressales</taxon>
        <taxon>Taxaceae</taxon>
        <taxon>Taxus</taxon>
    </lineage>
</organism>
<dbReference type="Gene3D" id="1.10.510.10">
    <property type="entry name" value="Transferase(Phosphotransferase) domain 1"/>
    <property type="match status" value="1"/>
</dbReference>
<dbReference type="Proteomes" id="UP000824469">
    <property type="component" value="Unassembled WGS sequence"/>
</dbReference>
<dbReference type="PANTHER" id="PTHR24353">
    <property type="entry name" value="CYCLIC NUCLEOTIDE-DEPENDENT PROTEIN KINASE"/>
    <property type="match status" value="1"/>
</dbReference>
<evidence type="ECO:0000259" key="6">
    <source>
        <dbReference type="PROSITE" id="PS50011"/>
    </source>
</evidence>
<evidence type="ECO:0000313" key="7">
    <source>
        <dbReference type="EMBL" id="KAH9309913.1"/>
    </source>
</evidence>
<keyword evidence="5" id="KW-0067">ATP-binding</keyword>
<keyword evidence="3" id="KW-0547">Nucleotide-binding</keyword>
<reference evidence="7 8" key="1">
    <citation type="journal article" date="2021" name="Nat. Plants">
        <title>The Taxus genome provides insights into paclitaxel biosynthesis.</title>
        <authorList>
            <person name="Xiong X."/>
            <person name="Gou J."/>
            <person name="Liao Q."/>
            <person name="Li Y."/>
            <person name="Zhou Q."/>
            <person name="Bi G."/>
            <person name="Li C."/>
            <person name="Du R."/>
            <person name="Wang X."/>
            <person name="Sun T."/>
            <person name="Guo L."/>
            <person name="Liang H."/>
            <person name="Lu P."/>
            <person name="Wu Y."/>
            <person name="Zhang Z."/>
            <person name="Ro D.K."/>
            <person name="Shang Y."/>
            <person name="Huang S."/>
            <person name="Yan J."/>
        </authorList>
    </citation>
    <scope>NUCLEOTIDE SEQUENCE [LARGE SCALE GENOMIC DNA]</scope>
    <source>
        <strain evidence="7">Ta-2019</strain>
    </source>
</reference>
<dbReference type="EMBL" id="JAHRHJ020000007">
    <property type="protein sequence ID" value="KAH9309913.1"/>
    <property type="molecule type" value="Genomic_DNA"/>
</dbReference>
<gene>
    <name evidence="7" type="ORF">KI387_037824</name>
</gene>
<evidence type="ECO:0000313" key="8">
    <source>
        <dbReference type="Proteomes" id="UP000824469"/>
    </source>
</evidence>
<dbReference type="InterPro" id="IPR000719">
    <property type="entry name" value="Prot_kinase_dom"/>
</dbReference>
<keyword evidence="8" id="KW-1185">Reference proteome</keyword>
<dbReference type="GO" id="GO:0005524">
    <property type="term" value="F:ATP binding"/>
    <property type="evidence" value="ECO:0007669"/>
    <property type="project" value="UniProtKB-KW"/>
</dbReference>
<dbReference type="PROSITE" id="PS50011">
    <property type="entry name" value="PROTEIN_KINASE_DOM"/>
    <property type="match status" value="1"/>
</dbReference>
<comment type="caution">
    <text evidence="7">The sequence shown here is derived from an EMBL/GenBank/DDBJ whole genome shotgun (WGS) entry which is preliminary data.</text>
</comment>